<dbReference type="SMART" id="SM00353">
    <property type="entry name" value="HLH"/>
    <property type="match status" value="1"/>
</dbReference>
<dbReference type="PROSITE" id="PS50888">
    <property type="entry name" value="BHLH"/>
    <property type="match status" value="1"/>
</dbReference>
<dbReference type="GO" id="GO:0003700">
    <property type="term" value="F:DNA-binding transcription factor activity"/>
    <property type="evidence" value="ECO:0007669"/>
    <property type="project" value="TreeGrafter"/>
</dbReference>
<evidence type="ECO:0000313" key="7">
    <source>
        <dbReference type="EMBL" id="TQD83017.1"/>
    </source>
</evidence>
<feature type="region of interest" description="Disordered" evidence="5">
    <location>
        <begin position="73"/>
        <end position="119"/>
    </location>
</feature>
<evidence type="ECO:0000256" key="3">
    <source>
        <dbReference type="ARBA" id="ARBA00023163"/>
    </source>
</evidence>
<keyword evidence="2" id="KW-0805">Transcription regulation</keyword>
<keyword evidence="4" id="KW-0539">Nucleus</keyword>
<evidence type="ECO:0000313" key="8">
    <source>
        <dbReference type="Proteomes" id="UP000315295"/>
    </source>
</evidence>
<feature type="compositionally biased region" description="Polar residues" evidence="5">
    <location>
        <begin position="79"/>
        <end position="90"/>
    </location>
</feature>
<dbReference type="GO" id="GO:0005634">
    <property type="term" value="C:nucleus"/>
    <property type="evidence" value="ECO:0007669"/>
    <property type="project" value="UniProtKB-SubCell"/>
</dbReference>
<name>A0A540L946_MALBA</name>
<evidence type="ECO:0000256" key="2">
    <source>
        <dbReference type="ARBA" id="ARBA00023015"/>
    </source>
</evidence>
<dbReference type="Gene3D" id="4.10.280.10">
    <property type="entry name" value="Helix-loop-helix DNA-binding domain"/>
    <property type="match status" value="1"/>
</dbReference>
<dbReference type="PANTHER" id="PTHR12565">
    <property type="entry name" value="STEROL REGULATORY ELEMENT-BINDING PROTEIN"/>
    <property type="match status" value="1"/>
</dbReference>
<protein>
    <recommendedName>
        <fullName evidence="6">BHLH domain-containing protein</fullName>
    </recommendedName>
</protein>
<evidence type="ECO:0000256" key="1">
    <source>
        <dbReference type="ARBA" id="ARBA00004123"/>
    </source>
</evidence>
<comment type="caution">
    <text evidence="7">The sequence shown here is derived from an EMBL/GenBank/DDBJ whole genome shotgun (WGS) entry which is preliminary data.</text>
</comment>
<keyword evidence="8" id="KW-1185">Reference proteome</keyword>
<reference evidence="7 8" key="1">
    <citation type="journal article" date="2019" name="G3 (Bethesda)">
        <title>Sequencing of a Wild Apple (Malus baccata) Genome Unravels the Differences Between Cultivated and Wild Apple Species Regarding Disease Resistance and Cold Tolerance.</title>
        <authorList>
            <person name="Chen X."/>
        </authorList>
    </citation>
    <scope>NUCLEOTIDE SEQUENCE [LARGE SCALE GENOMIC DNA]</scope>
    <source>
        <strain evidence="8">cv. Shandingzi</strain>
        <tissue evidence="7">Leaves</tissue>
    </source>
</reference>
<dbReference type="InterPro" id="IPR011598">
    <property type="entry name" value="bHLH_dom"/>
</dbReference>
<evidence type="ECO:0000259" key="6">
    <source>
        <dbReference type="PROSITE" id="PS50888"/>
    </source>
</evidence>
<feature type="compositionally biased region" description="Basic and acidic residues" evidence="5">
    <location>
        <begin position="98"/>
        <end position="119"/>
    </location>
</feature>
<dbReference type="InterPro" id="IPR036638">
    <property type="entry name" value="HLH_DNA-bd_sf"/>
</dbReference>
<dbReference type="InterPro" id="IPR024097">
    <property type="entry name" value="bHLH_ZIP_TF"/>
</dbReference>
<dbReference type="SUPFAM" id="SSF47459">
    <property type="entry name" value="HLH, helix-loop-helix DNA-binding domain"/>
    <property type="match status" value="1"/>
</dbReference>
<dbReference type="AlphaFoldDB" id="A0A540L946"/>
<keyword evidence="3" id="KW-0804">Transcription</keyword>
<dbReference type="CDD" id="cd18919">
    <property type="entry name" value="bHLH_AtBPE_like"/>
    <property type="match status" value="1"/>
</dbReference>
<dbReference type="EMBL" id="VIEB01000697">
    <property type="protein sequence ID" value="TQD83017.1"/>
    <property type="molecule type" value="Genomic_DNA"/>
</dbReference>
<dbReference type="Pfam" id="PF00010">
    <property type="entry name" value="HLH"/>
    <property type="match status" value="1"/>
</dbReference>
<accession>A0A540L946</accession>
<evidence type="ECO:0000256" key="4">
    <source>
        <dbReference type="ARBA" id="ARBA00023242"/>
    </source>
</evidence>
<sequence length="240" mass="26835">MEPTNQYADQFNIPTVVEYPSLNFHTYMPFSNDTYLFSNQEPEFPAGNMIENFPKLQVHSIVTDGNESKKRIAVDDATESSSGISTTPVSETGVKRKNSAERGKRVKSNEKEDEKPKEVVHVRARRGQATNSHSLAERVRRGKINERLTCLQDIVPGCSKTMGMAVMLDEIINYVQSLQNQIEFLSMKLATASSFYDFNSETDVTETMKIAGELERLKREAAGYGGFGASFHSTSSTWSP</sequence>
<proteinExistence type="predicted"/>
<dbReference type="GO" id="GO:0046983">
    <property type="term" value="F:protein dimerization activity"/>
    <property type="evidence" value="ECO:0007669"/>
    <property type="project" value="InterPro"/>
</dbReference>
<feature type="domain" description="BHLH" evidence="6">
    <location>
        <begin position="128"/>
        <end position="178"/>
    </location>
</feature>
<dbReference type="PANTHER" id="PTHR12565:SF340">
    <property type="entry name" value="TRANSCRIPTION FACTOR BEE 3"/>
    <property type="match status" value="1"/>
</dbReference>
<comment type="subcellular location">
    <subcellularLocation>
        <location evidence="1">Nucleus</location>
    </subcellularLocation>
</comment>
<dbReference type="Proteomes" id="UP000315295">
    <property type="component" value="Unassembled WGS sequence"/>
</dbReference>
<gene>
    <name evidence="7" type="ORF">C1H46_031450</name>
</gene>
<evidence type="ECO:0000256" key="5">
    <source>
        <dbReference type="SAM" id="MobiDB-lite"/>
    </source>
</evidence>
<organism evidence="7 8">
    <name type="scientific">Malus baccata</name>
    <name type="common">Siberian crab apple</name>
    <name type="synonym">Pyrus baccata</name>
    <dbReference type="NCBI Taxonomy" id="106549"/>
    <lineage>
        <taxon>Eukaryota</taxon>
        <taxon>Viridiplantae</taxon>
        <taxon>Streptophyta</taxon>
        <taxon>Embryophyta</taxon>
        <taxon>Tracheophyta</taxon>
        <taxon>Spermatophyta</taxon>
        <taxon>Magnoliopsida</taxon>
        <taxon>eudicotyledons</taxon>
        <taxon>Gunneridae</taxon>
        <taxon>Pentapetalae</taxon>
        <taxon>rosids</taxon>
        <taxon>fabids</taxon>
        <taxon>Rosales</taxon>
        <taxon>Rosaceae</taxon>
        <taxon>Amygdaloideae</taxon>
        <taxon>Maleae</taxon>
        <taxon>Malus</taxon>
    </lineage>
</organism>